<dbReference type="EMBL" id="LR824018">
    <property type="protein sequence ID" value="CAH0586761.1"/>
    <property type="molecule type" value="Genomic_DNA"/>
</dbReference>
<evidence type="ECO:0000256" key="3">
    <source>
        <dbReference type="ARBA" id="ARBA00022989"/>
    </source>
</evidence>
<feature type="transmembrane region" description="Helical" evidence="5">
    <location>
        <begin position="131"/>
        <end position="151"/>
    </location>
</feature>
<dbReference type="Proteomes" id="UP001154114">
    <property type="component" value="Chromosome 15"/>
</dbReference>
<dbReference type="SUPFAM" id="SSF103473">
    <property type="entry name" value="MFS general substrate transporter"/>
    <property type="match status" value="1"/>
</dbReference>
<evidence type="ECO:0000313" key="7">
    <source>
        <dbReference type="EMBL" id="CAH0586761.1"/>
    </source>
</evidence>
<protein>
    <recommendedName>
        <fullName evidence="6">Major facilitator superfamily (MFS) profile domain-containing protein</fullName>
    </recommendedName>
</protein>
<evidence type="ECO:0000256" key="4">
    <source>
        <dbReference type="ARBA" id="ARBA00023136"/>
    </source>
</evidence>
<feature type="transmembrane region" description="Helical" evidence="5">
    <location>
        <begin position="487"/>
        <end position="505"/>
    </location>
</feature>
<feature type="transmembrane region" description="Helical" evidence="5">
    <location>
        <begin position="370"/>
        <end position="391"/>
    </location>
</feature>
<feature type="domain" description="Major facilitator superfamily (MFS) profile" evidence="6">
    <location>
        <begin position="28"/>
        <end position="511"/>
    </location>
</feature>
<feature type="transmembrane region" description="Helical" evidence="5">
    <location>
        <begin position="218"/>
        <end position="239"/>
    </location>
</feature>
<accession>A0A9P0BSD3</accession>
<dbReference type="PROSITE" id="PS00216">
    <property type="entry name" value="SUGAR_TRANSPORT_1"/>
    <property type="match status" value="2"/>
</dbReference>
<dbReference type="PANTHER" id="PTHR24064">
    <property type="entry name" value="SOLUTE CARRIER FAMILY 22 MEMBER"/>
    <property type="match status" value="1"/>
</dbReference>
<feature type="transmembrane region" description="Helical" evidence="5">
    <location>
        <begin position="158"/>
        <end position="175"/>
    </location>
</feature>
<keyword evidence="4 5" id="KW-0472">Membrane</keyword>
<feature type="transmembrane region" description="Helical" evidence="5">
    <location>
        <begin position="245"/>
        <end position="262"/>
    </location>
</feature>
<reference evidence="7" key="1">
    <citation type="submission" date="2021-12" db="EMBL/GenBank/DDBJ databases">
        <authorList>
            <person name="King R."/>
        </authorList>
    </citation>
    <scope>NUCLEOTIDE SEQUENCE</scope>
</reference>
<keyword evidence="2 5" id="KW-0812">Transmembrane</keyword>
<evidence type="ECO:0000259" key="6">
    <source>
        <dbReference type="PROSITE" id="PS50850"/>
    </source>
</evidence>
<evidence type="ECO:0000256" key="2">
    <source>
        <dbReference type="ARBA" id="ARBA00022692"/>
    </source>
</evidence>
<keyword evidence="3 5" id="KW-1133">Transmembrane helix</keyword>
<dbReference type="GO" id="GO:0016020">
    <property type="term" value="C:membrane"/>
    <property type="evidence" value="ECO:0007669"/>
    <property type="project" value="UniProtKB-SubCell"/>
</dbReference>
<dbReference type="Pfam" id="PF00083">
    <property type="entry name" value="Sugar_tr"/>
    <property type="match status" value="1"/>
</dbReference>
<dbReference type="CDD" id="cd17317">
    <property type="entry name" value="MFS_SLC22"/>
    <property type="match status" value="1"/>
</dbReference>
<feature type="transmembrane region" description="Helical" evidence="5">
    <location>
        <begin position="398"/>
        <end position="418"/>
    </location>
</feature>
<evidence type="ECO:0000256" key="5">
    <source>
        <dbReference type="SAM" id="Phobius"/>
    </source>
</evidence>
<evidence type="ECO:0000256" key="1">
    <source>
        <dbReference type="ARBA" id="ARBA00004141"/>
    </source>
</evidence>
<feature type="transmembrane region" description="Helical" evidence="5">
    <location>
        <begin position="430"/>
        <end position="447"/>
    </location>
</feature>
<organism evidence="7 8">
    <name type="scientific">Chrysodeixis includens</name>
    <name type="common">Soybean looper</name>
    <name type="synonym">Pseudoplusia includens</name>
    <dbReference type="NCBI Taxonomy" id="689277"/>
    <lineage>
        <taxon>Eukaryota</taxon>
        <taxon>Metazoa</taxon>
        <taxon>Ecdysozoa</taxon>
        <taxon>Arthropoda</taxon>
        <taxon>Hexapoda</taxon>
        <taxon>Insecta</taxon>
        <taxon>Pterygota</taxon>
        <taxon>Neoptera</taxon>
        <taxon>Endopterygota</taxon>
        <taxon>Lepidoptera</taxon>
        <taxon>Glossata</taxon>
        <taxon>Ditrysia</taxon>
        <taxon>Noctuoidea</taxon>
        <taxon>Noctuidae</taxon>
        <taxon>Plusiinae</taxon>
        <taxon>Chrysodeixis</taxon>
    </lineage>
</organism>
<gene>
    <name evidence="7" type="ORF">CINC_LOCUS3271</name>
</gene>
<name>A0A9P0BSD3_CHRIL</name>
<dbReference type="OrthoDB" id="2261376at2759"/>
<comment type="subcellular location">
    <subcellularLocation>
        <location evidence="1">Membrane</location>
        <topology evidence="1">Multi-pass membrane protein</topology>
    </subcellularLocation>
</comment>
<dbReference type="GO" id="GO:0022857">
    <property type="term" value="F:transmembrane transporter activity"/>
    <property type="evidence" value="ECO:0007669"/>
    <property type="project" value="InterPro"/>
</dbReference>
<dbReference type="AlphaFoldDB" id="A0A9P0BSD3"/>
<proteinExistence type="predicted"/>
<feature type="transmembrane region" description="Helical" evidence="5">
    <location>
        <begin position="25"/>
        <end position="44"/>
    </location>
</feature>
<evidence type="ECO:0000313" key="8">
    <source>
        <dbReference type="Proteomes" id="UP001154114"/>
    </source>
</evidence>
<dbReference type="InterPro" id="IPR020846">
    <property type="entry name" value="MFS_dom"/>
</dbReference>
<dbReference type="InterPro" id="IPR005828">
    <property type="entry name" value="MFS_sugar_transport-like"/>
</dbReference>
<dbReference type="InterPro" id="IPR036259">
    <property type="entry name" value="MFS_trans_sf"/>
</dbReference>
<sequence>MTSHVDLDAILQELGQFGRYQIRNYCWILITILFSAVYNSQYIFAAGEIPYRCVVPECDSSPPEFPVGGWGAWALPDSGGRCHRLVPLDDECSPSSFHVNETQACDAWVYENQNTIVAAFDLACHEWKRTLVGTIHVAGVFAALPITGFISDSFGRRTALVLTSVAPALVGVVRAFSSTYIMYLCFEFLEAVVGAGVYSTAFILALEMVGLDKRVLGGNLISSTFALGQVLTAGVSWLIPYWKTYLIVIYAPSILFISYYWLIEESVRWLLSVGNKKEAARIIFKVAAMNKKKLSPETMKMLVEEPAPTKPQISTQIPEKTEPKKSLFMQVLRSKTMIFRLSVCSFWWITLTFVYYGLSINSVSLSGNSYVNYILTSLVEIPGYCLSVVTLDRFGRKSSIMTAFIICAVSLIGLPFVPESLPWLQTTMNLIGKLCISMAFSSIYIYTSELFPTQARHSLLAFCSMVGRIGALVAPQTPLLMAVMESLPYLVFGIMSGTSGLLMLLTPETLQAQLPDTVEQAEHMKK</sequence>
<feature type="transmembrane region" description="Helical" evidence="5">
    <location>
        <begin position="181"/>
        <end position="206"/>
    </location>
</feature>
<feature type="transmembrane region" description="Helical" evidence="5">
    <location>
        <begin position="338"/>
        <end position="358"/>
    </location>
</feature>
<feature type="transmembrane region" description="Helical" evidence="5">
    <location>
        <begin position="459"/>
        <end position="481"/>
    </location>
</feature>
<dbReference type="InterPro" id="IPR005829">
    <property type="entry name" value="Sugar_transporter_CS"/>
</dbReference>
<dbReference type="Gene3D" id="1.20.1250.20">
    <property type="entry name" value="MFS general substrate transporter like domains"/>
    <property type="match status" value="1"/>
</dbReference>
<keyword evidence="8" id="KW-1185">Reference proteome</keyword>
<dbReference type="PROSITE" id="PS50850">
    <property type="entry name" value="MFS"/>
    <property type="match status" value="1"/>
</dbReference>